<gene>
    <name evidence="2" type="ordered locus">UWK_00436</name>
</gene>
<dbReference type="RefSeq" id="WP_015402718.1">
    <property type="nucleotide sequence ID" value="NC_020304.1"/>
</dbReference>
<dbReference type="Pfam" id="PF03099">
    <property type="entry name" value="BPL_LplA_LipB"/>
    <property type="match status" value="1"/>
</dbReference>
<dbReference type="SUPFAM" id="SSF55681">
    <property type="entry name" value="Class II aaRS and biotin synthetases"/>
    <property type="match status" value="1"/>
</dbReference>
<protein>
    <submittedName>
        <fullName evidence="2">Biotin-(Acetyl-CoA carboxylase) ligase</fullName>
    </submittedName>
</protein>
<dbReference type="OrthoDB" id="9807064at2"/>
<name>M1PB99_DESSD</name>
<dbReference type="STRING" id="1167006.UWK_00436"/>
<dbReference type="PANTHER" id="PTHR12835">
    <property type="entry name" value="BIOTIN PROTEIN LIGASE"/>
    <property type="match status" value="1"/>
</dbReference>
<evidence type="ECO:0000259" key="1">
    <source>
        <dbReference type="Pfam" id="PF03099"/>
    </source>
</evidence>
<sequence length="309" mass="34144">MDNLTLLSPFTLDDYVVTVELPLRKQGGSPDSATVLRYGAYVGSVVLVYPSLGRAMDTAREHISSREESGRSVANGSVILASSLSLSKGRFCRSWYAPPGGLWGCLILADTFLAPFRNFLPLIPGIACCEALQQFGASEAAIRWVNDVLIQGRKQAGFLIEGFRSPVYGEQYHLLGFGLNLNNSTFPPELQETAISLTQVLGHSIDTVSFGLSFLAKMRYYIGLLLYEEERWLARGGGETYEEEHPILKRWKELSDTLGKRVLFGYDVMENPQYEAVVHGVTTDGGLILQHDDGSTSVENSGEVRYCRE</sequence>
<organism evidence="2 3">
    <name type="scientific">Desulfocapsa sulfexigens (strain DSM 10523 / SB164P1)</name>
    <dbReference type="NCBI Taxonomy" id="1167006"/>
    <lineage>
        <taxon>Bacteria</taxon>
        <taxon>Pseudomonadati</taxon>
        <taxon>Thermodesulfobacteriota</taxon>
        <taxon>Desulfobulbia</taxon>
        <taxon>Desulfobulbales</taxon>
        <taxon>Desulfocapsaceae</taxon>
        <taxon>Desulfocapsa</taxon>
    </lineage>
</organism>
<dbReference type="InterPro" id="IPR045864">
    <property type="entry name" value="aa-tRNA-synth_II/BPL/LPL"/>
</dbReference>
<accession>M1PB99</accession>
<dbReference type="KEGG" id="dsf:UWK_00436"/>
<dbReference type="Proteomes" id="UP000011721">
    <property type="component" value="Chromosome"/>
</dbReference>
<feature type="domain" description="BPL/LPL catalytic" evidence="1">
    <location>
        <begin position="75"/>
        <end position="164"/>
    </location>
</feature>
<dbReference type="eggNOG" id="COG0340">
    <property type="taxonomic scope" value="Bacteria"/>
</dbReference>
<dbReference type="GO" id="GO:0004077">
    <property type="term" value="F:biotin--[biotin carboxyl-carrier protein] ligase activity"/>
    <property type="evidence" value="ECO:0007669"/>
    <property type="project" value="TreeGrafter"/>
</dbReference>
<dbReference type="GO" id="GO:0005737">
    <property type="term" value="C:cytoplasm"/>
    <property type="evidence" value="ECO:0007669"/>
    <property type="project" value="TreeGrafter"/>
</dbReference>
<evidence type="ECO:0000313" key="3">
    <source>
        <dbReference type="Proteomes" id="UP000011721"/>
    </source>
</evidence>
<evidence type="ECO:0000313" key="2">
    <source>
        <dbReference type="EMBL" id="AGF77020.1"/>
    </source>
</evidence>
<dbReference type="Gene3D" id="3.30.930.10">
    <property type="entry name" value="Bira Bifunctional Protein, Domain 2"/>
    <property type="match status" value="1"/>
</dbReference>
<dbReference type="InterPro" id="IPR004143">
    <property type="entry name" value="BPL_LPL_catalytic"/>
</dbReference>
<keyword evidence="3" id="KW-1185">Reference proteome</keyword>
<dbReference type="EMBL" id="CP003985">
    <property type="protein sequence ID" value="AGF77020.1"/>
    <property type="molecule type" value="Genomic_DNA"/>
</dbReference>
<dbReference type="PANTHER" id="PTHR12835:SF5">
    <property type="entry name" value="BIOTIN--PROTEIN LIGASE"/>
    <property type="match status" value="1"/>
</dbReference>
<keyword evidence="2" id="KW-0436">Ligase</keyword>
<reference evidence="3" key="1">
    <citation type="journal article" date="2013" name="Stand. Genomic Sci.">
        <title>Complete genome sequence of Desulfocapsa sulfexigens, a marine deltaproteobacterium specialized in disproportionating inorganic sulfur compounds.</title>
        <authorList>
            <person name="Finster K.W."/>
            <person name="Kjeldsen K.U."/>
            <person name="Kube M."/>
            <person name="Reinhardt R."/>
            <person name="Mussmann M."/>
            <person name="Amann R."/>
            <person name="Schreiber L."/>
        </authorList>
    </citation>
    <scope>NUCLEOTIDE SEQUENCE [LARGE SCALE GENOMIC DNA]</scope>
    <source>
        <strain evidence="3">DSM 10523 / SB164P1</strain>
    </source>
</reference>
<dbReference type="AlphaFoldDB" id="M1PB99"/>
<dbReference type="HOGENOM" id="CLU_051096_3_0_7"/>
<proteinExistence type="predicted"/>